<comment type="function">
    <text evidence="4 5">Catalyzes the transfer of endogenously produced octanoic acid from octanoyl-acyl-carrier-protein onto the lipoyl domains of lipoate-dependent enzymes. Lipoyl-ACP can also act as a substrate although octanoyl-ACP is likely to be the physiological substrate.</text>
</comment>
<dbReference type="PROSITE" id="PS51733">
    <property type="entry name" value="BPL_LPL_CATALYTIC"/>
    <property type="match status" value="1"/>
</dbReference>
<dbReference type="InterPro" id="IPR045864">
    <property type="entry name" value="aa-tRNA-synth_II/BPL/LPL"/>
</dbReference>
<dbReference type="GO" id="GO:0016874">
    <property type="term" value="F:ligase activity"/>
    <property type="evidence" value="ECO:0007669"/>
    <property type="project" value="UniProtKB-KW"/>
</dbReference>
<protein>
    <recommendedName>
        <fullName evidence="5">Octanoyltransferase</fullName>
        <ecNumber evidence="5">2.3.1.181</ecNumber>
    </recommendedName>
</protein>
<dbReference type="Pfam" id="PF21948">
    <property type="entry name" value="LplA-B_cat"/>
    <property type="match status" value="1"/>
</dbReference>
<keyword evidence="11" id="KW-1185">Reference proteome</keyword>
<gene>
    <name evidence="10" type="ORF">BIY23_03630</name>
</gene>
<dbReference type="GO" id="GO:0033819">
    <property type="term" value="F:lipoyl(octanoyl) transferase activity"/>
    <property type="evidence" value="ECO:0007669"/>
    <property type="project" value="UniProtKB-EC"/>
</dbReference>
<dbReference type="AlphaFoldDB" id="A0A1E7QJ33"/>
<feature type="site" description="Lowers pKa of active site Cys" evidence="8">
    <location>
        <position position="118"/>
    </location>
</feature>
<comment type="pathway">
    <text evidence="1 5">Protein modification; protein lipoylation via endogenous pathway; protein N(6)-(lipoyl)lysine from octanoyl-[acyl-carrier-protein]: step 1/2.</text>
</comment>
<evidence type="ECO:0000313" key="11">
    <source>
        <dbReference type="Proteomes" id="UP000175679"/>
    </source>
</evidence>
<dbReference type="EMBL" id="MJMG01000009">
    <property type="protein sequence ID" value="OEY86491.1"/>
    <property type="molecule type" value="Genomic_DNA"/>
</dbReference>
<dbReference type="InterPro" id="IPR020605">
    <property type="entry name" value="Octanoyltransferase_CS"/>
</dbReference>
<dbReference type="PANTHER" id="PTHR10993">
    <property type="entry name" value="OCTANOYLTRANSFERASE"/>
    <property type="match status" value="1"/>
</dbReference>
<keyword evidence="3 5" id="KW-0012">Acyltransferase</keyword>
<comment type="caution">
    <text evidence="10">The sequence shown here is derived from an EMBL/GenBank/DDBJ whole genome shotgun (WGS) entry which is preliminary data.</text>
</comment>
<comment type="catalytic activity">
    <reaction evidence="5">
        <text>octanoyl-[ACP] + L-lysyl-[protein] = N(6)-octanoyl-L-lysyl-[protein] + holo-[ACP] + H(+)</text>
        <dbReference type="Rhea" id="RHEA:17665"/>
        <dbReference type="Rhea" id="RHEA-COMP:9636"/>
        <dbReference type="Rhea" id="RHEA-COMP:9685"/>
        <dbReference type="Rhea" id="RHEA-COMP:9752"/>
        <dbReference type="Rhea" id="RHEA-COMP:9928"/>
        <dbReference type="ChEBI" id="CHEBI:15378"/>
        <dbReference type="ChEBI" id="CHEBI:29969"/>
        <dbReference type="ChEBI" id="CHEBI:64479"/>
        <dbReference type="ChEBI" id="CHEBI:78463"/>
        <dbReference type="ChEBI" id="CHEBI:78809"/>
        <dbReference type="EC" id="2.3.1.181"/>
    </reaction>
</comment>
<dbReference type="PIRSF" id="PIRSF016262">
    <property type="entry name" value="LPLase"/>
    <property type="match status" value="1"/>
</dbReference>
<keyword evidence="10" id="KW-0436">Ligase</keyword>
<feature type="binding site" evidence="7">
    <location>
        <begin position="134"/>
        <end position="136"/>
    </location>
    <ligand>
        <name>substrate</name>
    </ligand>
</feature>
<evidence type="ECO:0000256" key="6">
    <source>
        <dbReference type="PIRSR" id="PIRSR016262-1"/>
    </source>
</evidence>
<dbReference type="GO" id="GO:0009249">
    <property type="term" value="P:protein lipoylation"/>
    <property type="evidence" value="ECO:0007669"/>
    <property type="project" value="InterPro"/>
</dbReference>
<evidence type="ECO:0000256" key="5">
    <source>
        <dbReference type="PIRNR" id="PIRNR016262"/>
    </source>
</evidence>
<keyword evidence="2 5" id="KW-0808">Transferase</keyword>
<dbReference type="Gene3D" id="3.30.930.10">
    <property type="entry name" value="Bira Bifunctional Protein, Domain 2"/>
    <property type="match status" value="1"/>
</dbReference>
<dbReference type="NCBIfam" id="NF010921">
    <property type="entry name" value="PRK14341.1"/>
    <property type="match status" value="1"/>
</dbReference>
<evidence type="ECO:0000256" key="2">
    <source>
        <dbReference type="ARBA" id="ARBA00022679"/>
    </source>
</evidence>
<accession>A0A1E7QJ33</accession>
<evidence type="ECO:0000259" key="9">
    <source>
        <dbReference type="PROSITE" id="PS51733"/>
    </source>
</evidence>
<evidence type="ECO:0000256" key="8">
    <source>
        <dbReference type="PIRSR" id="PIRSR016262-3"/>
    </source>
</evidence>
<organism evidence="10 11">
    <name type="scientific">Wolbachia pipientis</name>
    <dbReference type="NCBI Taxonomy" id="955"/>
    <lineage>
        <taxon>Bacteria</taxon>
        <taxon>Pseudomonadati</taxon>
        <taxon>Pseudomonadota</taxon>
        <taxon>Alphaproteobacteria</taxon>
        <taxon>Rickettsiales</taxon>
        <taxon>Anaplasmataceae</taxon>
        <taxon>Wolbachieae</taxon>
        <taxon>Wolbachia</taxon>
    </lineage>
</organism>
<reference evidence="10 11" key="1">
    <citation type="submission" date="2016-09" db="EMBL/GenBank/DDBJ databases">
        <title>Genomic evidence for plant-parasitic nematodes as the earliest Wolbachia hosts.</title>
        <authorList>
            <person name="Brown A.M."/>
            <person name="Wasala S.K."/>
            <person name="Howe D.K."/>
            <person name="Peetz A.B."/>
            <person name="Zasada I.A."/>
            <person name="Denver D.R."/>
        </authorList>
    </citation>
    <scope>NUCLEOTIDE SEQUENCE [LARGE SCALE GENOMIC DNA]</scope>
    <source>
        <strain evidence="11">wPpe</strain>
    </source>
</reference>
<proteinExistence type="inferred from homology"/>
<evidence type="ECO:0000256" key="1">
    <source>
        <dbReference type="ARBA" id="ARBA00004821"/>
    </source>
</evidence>
<dbReference type="PROSITE" id="PS01313">
    <property type="entry name" value="LIPB"/>
    <property type="match status" value="1"/>
</dbReference>
<feature type="binding site" evidence="7">
    <location>
        <begin position="49"/>
        <end position="56"/>
    </location>
    <ligand>
        <name>substrate</name>
    </ligand>
</feature>
<comment type="similarity">
    <text evidence="5">Belongs to the LipB family.</text>
</comment>
<dbReference type="PANTHER" id="PTHR10993:SF7">
    <property type="entry name" value="LIPOYLTRANSFERASE 2, MITOCHONDRIAL-RELATED"/>
    <property type="match status" value="1"/>
</dbReference>
<evidence type="ECO:0000256" key="3">
    <source>
        <dbReference type="ARBA" id="ARBA00023315"/>
    </source>
</evidence>
<sequence>MEARVELIHKDLAHELIWLLEHPAIYTAGISALDNEVIDALFPIYKTCRGGKYTYHGPGQRIIYLMLNLRARNQQNVRTYIKNLSNLIINVLKHFNILGEFREDRIGIWVNNNGIEEKIAAFGVRLRKWITYHGIALNVNPDLSNYKGIVPCGLQNYGVTSMDTLGVNVTLSDLDIVIRQEFYRIF</sequence>
<evidence type="ECO:0000256" key="4">
    <source>
        <dbReference type="ARBA" id="ARBA00024732"/>
    </source>
</evidence>
<feature type="domain" description="BPL/LPL catalytic" evidence="9">
    <location>
        <begin position="11"/>
        <end position="186"/>
    </location>
</feature>
<dbReference type="EC" id="2.3.1.181" evidence="5"/>
<feature type="binding site" evidence="7">
    <location>
        <begin position="121"/>
        <end position="123"/>
    </location>
    <ligand>
        <name>substrate</name>
    </ligand>
</feature>
<evidence type="ECO:0000313" key="10">
    <source>
        <dbReference type="EMBL" id="OEY86491.1"/>
    </source>
</evidence>
<dbReference type="InterPro" id="IPR000544">
    <property type="entry name" value="Octanoyltransferase"/>
</dbReference>
<dbReference type="NCBIfam" id="TIGR00214">
    <property type="entry name" value="lipB"/>
    <property type="match status" value="1"/>
</dbReference>
<dbReference type="Proteomes" id="UP000175679">
    <property type="component" value="Unassembled WGS sequence"/>
</dbReference>
<evidence type="ECO:0000256" key="7">
    <source>
        <dbReference type="PIRSR" id="PIRSR016262-2"/>
    </source>
</evidence>
<dbReference type="SUPFAM" id="SSF55681">
    <property type="entry name" value="Class II aaRS and biotin synthetases"/>
    <property type="match status" value="1"/>
</dbReference>
<dbReference type="UniPathway" id="UPA00538">
    <property type="reaction ID" value="UER00592"/>
</dbReference>
<name>A0A1E7QJ33_WOLPI</name>
<dbReference type="CDD" id="cd16444">
    <property type="entry name" value="LipB"/>
    <property type="match status" value="1"/>
</dbReference>
<feature type="active site" description="Acyl-thioester intermediate" evidence="6">
    <location>
        <position position="152"/>
    </location>
</feature>
<dbReference type="InterPro" id="IPR004143">
    <property type="entry name" value="BPL_LPL_catalytic"/>
</dbReference>